<evidence type="ECO:0000259" key="2">
    <source>
        <dbReference type="Pfam" id="PF25545"/>
    </source>
</evidence>
<gene>
    <name evidence="3" type="ORF">QQS21_011841</name>
</gene>
<evidence type="ECO:0000256" key="1">
    <source>
        <dbReference type="SAM" id="MobiDB-lite"/>
    </source>
</evidence>
<reference evidence="3" key="1">
    <citation type="submission" date="2023-06" db="EMBL/GenBank/DDBJ databases">
        <title>Conoideocrella luteorostrata (Hypocreales: Clavicipitaceae), a potential biocontrol fungus for elongate hemlock scale in United States Christmas tree production areas.</title>
        <authorList>
            <person name="Barrett H."/>
            <person name="Lovett B."/>
            <person name="Macias A.M."/>
            <person name="Stajich J.E."/>
            <person name="Kasson M.T."/>
        </authorList>
    </citation>
    <scope>NUCLEOTIDE SEQUENCE</scope>
    <source>
        <strain evidence="3">ARSEF 14590</strain>
    </source>
</reference>
<organism evidence="3 4">
    <name type="scientific">Conoideocrella luteorostrata</name>
    <dbReference type="NCBI Taxonomy" id="1105319"/>
    <lineage>
        <taxon>Eukaryota</taxon>
        <taxon>Fungi</taxon>
        <taxon>Dikarya</taxon>
        <taxon>Ascomycota</taxon>
        <taxon>Pezizomycotina</taxon>
        <taxon>Sordariomycetes</taxon>
        <taxon>Hypocreomycetidae</taxon>
        <taxon>Hypocreales</taxon>
        <taxon>Clavicipitaceae</taxon>
        <taxon>Conoideocrella</taxon>
    </lineage>
</organism>
<sequence length="228" mass="25011">MPVRLPQDKRMAPIVFVEVKDPDGSAAVANRQARYDGAAGSCAMHSLQNYGQDKPQYDGRPYTFSATYQNDSLKLYAHHLTAPTTDGGQPEYHMTQLTAHAMTNDRETYIQGATAFRKFQDAITALPGPTFTDQLHEDDSSDEFVDCVDYPLPHTPDEHAPELTDMDGCSQDSALPELGDTATSFTSSFRSGFTADSAKRPRQPLSLDSKSVARSPPSKSRHLPGISR</sequence>
<feature type="region of interest" description="Disordered" evidence="1">
    <location>
        <begin position="150"/>
        <end position="228"/>
    </location>
</feature>
<evidence type="ECO:0000313" key="4">
    <source>
        <dbReference type="Proteomes" id="UP001251528"/>
    </source>
</evidence>
<proteinExistence type="predicted"/>
<feature type="domain" description="DUF7924" evidence="2">
    <location>
        <begin position="7"/>
        <end position="109"/>
    </location>
</feature>
<name>A0AAJ0CGW3_9HYPO</name>
<dbReference type="InterPro" id="IPR057684">
    <property type="entry name" value="DUF7924"/>
</dbReference>
<dbReference type="EMBL" id="JASWJB010000433">
    <property type="protein sequence ID" value="KAK2590481.1"/>
    <property type="molecule type" value="Genomic_DNA"/>
</dbReference>
<dbReference type="Proteomes" id="UP001251528">
    <property type="component" value="Unassembled WGS sequence"/>
</dbReference>
<keyword evidence="4" id="KW-1185">Reference proteome</keyword>
<dbReference type="Pfam" id="PF25545">
    <property type="entry name" value="DUF7924"/>
    <property type="match status" value="1"/>
</dbReference>
<protein>
    <recommendedName>
        <fullName evidence="2">DUF7924 domain-containing protein</fullName>
    </recommendedName>
</protein>
<evidence type="ECO:0000313" key="3">
    <source>
        <dbReference type="EMBL" id="KAK2590481.1"/>
    </source>
</evidence>
<comment type="caution">
    <text evidence="3">The sequence shown here is derived from an EMBL/GenBank/DDBJ whole genome shotgun (WGS) entry which is preliminary data.</text>
</comment>
<accession>A0AAJ0CGW3</accession>
<dbReference type="AlphaFoldDB" id="A0AAJ0CGW3"/>
<feature type="compositionally biased region" description="Low complexity" evidence="1">
    <location>
        <begin position="181"/>
        <end position="194"/>
    </location>
</feature>